<proteinExistence type="predicted"/>
<feature type="transmembrane region" description="Helical" evidence="1">
    <location>
        <begin position="7"/>
        <end position="26"/>
    </location>
</feature>
<keyword evidence="1" id="KW-0812">Transmembrane</keyword>
<evidence type="ECO:0000256" key="1">
    <source>
        <dbReference type="SAM" id="Phobius"/>
    </source>
</evidence>
<dbReference type="AlphaFoldDB" id="A0A1Y0E9B2"/>
<evidence type="ECO:0000313" key="2">
    <source>
        <dbReference type="EMBL" id="ARU00088.1"/>
    </source>
</evidence>
<keyword evidence="3" id="KW-1185">Reference proteome</keyword>
<evidence type="ECO:0008006" key="4">
    <source>
        <dbReference type="Google" id="ProtNLM"/>
    </source>
</evidence>
<dbReference type="EMBL" id="CP021431">
    <property type="protein sequence ID" value="ARU00088.1"/>
    <property type="molecule type" value="Genomic_DNA"/>
</dbReference>
<name>A0A1Y0E9B2_9RHOB</name>
<sequence length="84" mass="9157">MDRLSIYLTFMVGSVTTGALVIAVMTLGWYSWLAIGGAAAIGFVIAWPISYVVSRRIKRQDKGWDETKVEDVPSVIPDPSGPEV</sequence>
<dbReference type="KEGG" id="lvs:LOKVESSMR4R_00754"/>
<accession>A0A1Y0E9B2</accession>
<reference evidence="2 3" key="1">
    <citation type="submission" date="2017-05" db="EMBL/GenBank/DDBJ databases">
        <title>Genome Sequence of Loktanella vestfoldensis Strain SMR4r Isolated from a Culture of the Diatom Skeletonema marinoi.</title>
        <authorList>
            <person name="Topel M."/>
            <person name="Pinder M.I.M."/>
            <person name="Johansson O.N."/>
            <person name="Kourtchenko O."/>
            <person name="Godhe A."/>
            <person name="Clarke A.K."/>
        </authorList>
    </citation>
    <scope>NUCLEOTIDE SEQUENCE [LARGE SCALE GENOMIC DNA]</scope>
    <source>
        <strain evidence="2 3">SMR4r</strain>
    </source>
</reference>
<gene>
    <name evidence="2" type="ORF">LOKVESSMR4R_00754</name>
</gene>
<dbReference type="STRING" id="1122181.GCA_000382265_02780"/>
<keyword evidence="1" id="KW-0472">Membrane</keyword>
<dbReference type="RefSeq" id="WP_087206362.1">
    <property type="nucleotide sequence ID" value="NZ_CP021431.1"/>
</dbReference>
<feature type="transmembrane region" description="Helical" evidence="1">
    <location>
        <begin position="32"/>
        <end position="53"/>
    </location>
</feature>
<dbReference type="OrthoDB" id="7870164at2"/>
<keyword evidence="1" id="KW-1133">Transmembrane helix</keyword>
<dbReference type="Proteomes" id="UP000195273">
    <property type="component" value="Chromosome"/>
</dbReference>
<protein>
    <recommendedName>
        <fullName evidence="4">CTP synthetase</fullName>
    </recommendedName>
</protein>
<organism evidence="2 3">
    <name type="scientific">Yoonia vestfoldensis</name>
    <dbReference type="NCBI Taxonomy" id="245188"/>
    <lineage>
        <taxon>Bacteria</taxon>
        <taxon>Pseudomonadati</taxon>
        <taxon>Pseudomonadota</taxon>
        <taxon>Alphaproteobacteria</taxon>
        <taxon>Rhodobacterales</taxon>
        <taxon>Paracoccaceae</taxon>
        <taxon>Yoonia</taxon>
    </lineage>
</organism>
<evidence type="ECO:0000313" key="3">
    <source>
        <dbReference type="Proteomes" id="UP000195273"/>
    </source>
</evidence>